<keyword evidence="1" id="KW-0472">Membrane</keyword>
<organism evidence="2 3">
    <name type="scientific">Datura stramonium</name>
    <name type="common">Jimsonweed</name>
    <name type="synonym">Common thornapple</name>
    <dbReference type="NCBI Taxonomy" id="4076"/>
    <lineage>
        <taxon>Eukaryota</taxon>
        <taxon>Viridiplantae</taxon>
        <taxon>Streptophyta</taxon>
        <taxon>Embryophyta</taxon>
        <taxon>Tracheophyta</taxon>
        <taxon>Spermatophyta</taxon>
        <taxon>Magnoliopsida</taxon>
        <taxon>eudicotyledons</taxon>
        <taxon>Gunneridae</taxon>
        <taxon>Pentapetalae</taxon>
        <taxon>asterids</taxon>
        <taxon>lamiids</taxon>
        <taxon>Solanales</taxon>
        <taxon>Solanaceae</taxon>
        <taxon>Solanoideae</taxon>
        <taxon>Datureae</taxon>
        <taxon>Datura</taxon>
    </lineage>
</organism>
<dbReference type="Proteomes" id="UP000823775">
    <property type="component" value="Unassembled WGS sequence"/>
</dbReference>
<protein>
    <submittedName>
        <fullName evidence="2">Uncharacterized protein</fullName>
    </submittedName>
</protein>
<reference evidence="2 3" key="1">
    <citation type="journal article" date="2021" name="BMC Genomics">
        <title>Datura genome reveals duplications of psychoactive alkaloid biosynthetic genes and high mutation rate following tissue culture.</title>
        <authorList>
            <person name="Rajewski A."/>
            <person name="Carter-House D."/>
            <person name="Stajich J."/>
            <person name="Litt A."/>
        </authorList>
    </citation>
    <scope>NUCLEOTIDE SEQUENCE [LARGE SCALE GENOMIC DNA]</scope>
    <source>
        <strain evidence="2">AR-01</strain>
    </source>
</reference>
<sequence length="111" mass="11516">MPKLRTRHQGDGPSLGPPHAASPVASYIFSRLMPVLTVRQVVDVWDVITPETSTMALVVLKKRVTTAAPEVDGVEVGSGGARSTSSVPVTALVVSVVASATLALWSLGPNT</sequence>
<proteinExistence type="predicted"/>
<evidence type="ECO:0000313" key="3">
    <source>
        <dbReference type="Proteomes" id="UP000823775"/>
    </source>
</evidence>
<accession>A0ABS8S5V9</accession>
<keyword evidence="1" id="KW-1133">Transmembrane helix</keyword>
<evidence type="ECO:0000313" key="2">
    <source>
        <dbReference type="EMBL" id="MCD7454132.1"/>
    </source>
</evidence>
<comment type="caution">
    <text evidence="2">The sequence shown here is derived from an EMBL/GenBank/DDBJ whole genome shotgun (WGS) entry which is preliminary data.</text>
</comment>
<dbReference type="EMBL" id="JACEIK010000287">
    <property type="protein sequence ID" value="MCD7454132.1"/>
    <property type="molecule type" value="Genomic_DNA"/>
</dbReference>
<name>A0ABS8S5V9_DATST</name>
<keyword evidence="1" id="KW-0812">Transmembrane</keyword>
<gene>
    <name evidence="2" type="ORF">HAX54_023614</name>
</gene>
<evidence type="ECO:0000256" key="1">
    <source>
        <dbReference type="SAM" id="Phobius"/>
    </source>
</evidence>
<feature type="transmembrane region" description="Helical" evidence="1">
    <location>
        <begin position="89"/>
        <end position="108"/>
    </location>
</feature>
<keyword evidence="3" id="KW-1185">Reference proteome</keyword>